<dbReference type="EMBL" id="CP158375">
    <property type="protein sequence ID" value="XDO97455.1"/>
    <property type="molecule type" value="Genomic_DNA"/>
</dbReference>
<dbReference type="PRINTS" id="PR00080">
    <property type="entry name" value="SDRFAMILY"/>
</dbReference>
<dbReference type="InterPro" id="IPR002347">
    <property type="entry name" value="SDR_fam"/>
</dbReference>
<dbReference type="PANTHER" id="PTHR44196">
    <property type="entry name" value="DEHYDROGENASE/REDUCTASE SDR FAMILY MEMBER 7B"/>
    <property type="match status" value="1"/>
</dbReference>
<reference evidence="5" key="1">
    <citation type="submission" date="2024-06" db="EMBL/GenBank/DDBJ databases">
        <title>Caulobacter inopinatus, sp. nov.</title>
        <authorList>
            <person name="Donachie S.P."/>
        </authorList>
    </citation>
    <scope>NUCLEOTIDE SEQUENCE</scope>
    <source>
        <strain evidence="5">73W</strain>
    </source>
</reference>
<gene>
    <name evidence="5" type="ORF">ABOZ73_03285</name>
</gene>
<dbReference type="PANTHER" id="PTHR44196:SF1">
    <property type="entry name" value="DEHYDROGENASE_REDUCTASE SDR FAMILY MEMBER 7B"/>
    <property type="match status" value="1"/>
</dbReference>
<evidence type="ECO:0000256" key="3">
    <source>
        <dbReference type="RuleBase" id="RU000363"/>
    </source>
</evidence>
<accession>A0AB39KV07</accession>
<dbReference type="AlphaFoldDB" id="A0AB39KV07"/>
<dbReference type="InterPro" id="IPR020904">
    <property type="entry name" value="Sc_DH/Rdtase_CS"/>
</dbReference>
<name>A0AB39KV07_9CAUL</name>
<dbReference type="InterPro" id="IPR036291">
    <property type="entry name" value="NAD(P)-bd_dom_sf"/>
</dbReference>
<keyword evidence="2 5" id="KW-0560">Oxidoreductase</keyword>
<evidence type="ECO:0000313" key="5">
    <source>
        <dbReference type="EMBL" id="XDO97455.1"/>
    </source>
</evidence>
<organism evidence="5">
    <name type="scientific">Caulobacter sp. 73W</name>
    <dbReference type="NCBI Taxonomy" id="3161137"/>
    <lineage>
        <taxon>Bacteria</taxon>
        <taxon>Pseudomonadati</taxon>
        <taxon>Pseudomonadota</taxon>
        <taxon>Alphaproteobacteria</taxon>
        <taxon>Caulobacterales</taxon>
        <taxon>Caulobacteraceae</taxon>
        <taxon>Caulobacter</taxon>
    </lineage>
</organism>
<dbReference type="CDD" id="cd05233">
    <property type="entry name" value="SDR_c"/>
    <property type="match status" value="1"/>
</dbReference>
<dbReference type="SMART" id="SM00822">
    <property type="entry name" value="PKS_KR"/>
    <property type="match status" value="1"/>
</dbReference>
<dbReference type="PROSITE" id="PS00061">
    <property type="entry name" value="ADH_SHORT"/>
    <property type="match status" value="1"/>
</dbReference>
<dbReference type="GO" id="GO:0016020">
    <property type="term" value="C:membrane"/>
    <property type="evidence" value="ECO:0007669"/>
    <property type="project" value="TreeGrafter"/>
</dbReference>
<dbReference type="Pfam" id="PF00106">
    <property type="entry name" value="adh_short"/>
    <property type="match status" value="1"/>
</dbReference>
<feature type="domain" description="Ketoreductase" evidence="4">
    <location>
        <begin position="18"/>
        <end position="194"/>
    </location>
</feature>
<proteinExistence type="inferred from homology"/>
<dbReference type="EC" id="1.-.-.-" evidence="5"/>
<dbReference type="PRINTS" id="PR00081">
    <property type="entry name" value="GDHRDH"/>
</dbReference>
<evidence type="ECO:0000256" key="1">
    <source>
        <dbReference type="ARBA" id="ARBA00006484"/>
    </source>
</evidence>
<dbReference type="RefSeq" id="WP_369060679.1">
    <property type="nucleotide sequence ID" value="NZ_CP158375.1"/>
</dbReference>
<evidence type="ECO:0000256" key="2">
    <source>
        <dbReference type="ARBA" id="ARBA00023002"/>
    </source>
</evidence>
<comment type="similarity">
    <text evidence="1 3">Belongs to the short-chain dehydrogenases/reductases (SDR) family.</text>
</comment>
<evidence type="ECO:0000259" key="4">
    <source>
        <dbReference type="SMART" id="SM00822"/>
    </source>
</evidence>
<dbReference type="GO" id="GO:0016491">
    <property type="term" value="F:oxidoreductase activity"/>
    <property type="evidence" value="ECO:0007669"/>
    <property type="project" value="UniProtKB-KW"/>
</dbReference>
<protein>
    <submittedName>
        <fullName evidence="5">SDR family oxidoreductase</fullName>
        <ecNumber evidence="5">1.-.-.-</ecNumber>
    </submittedName>
</protein>
<dbReference type="Gene3D" id="3.40.50.720">
    <property type="entry name" value="NAD(P)-binding Rossmann-like Domain"/>
    <property type="match status" value="1"/>
</dbReference>
<sequence>MTNPTQDAHTARTDLKGRRVIVTGGTTGIGRAIAILLASEGARLFIFGREERPLNDALHAIRAVGDEAHGVTADVSKPEDVERVFQAADEALGGLDVLVNNAAIWGEALAEMEEWRYSIETNLVGFMACARAAVERLIQGQDGQMVFIGSVSAIQRGPDSSVYVAAKSGIQGFSHSFRKEVAKQGLRVTLIEPGLVGSDLVESSPAEQREQIAAMKMLRAEDIAVGVHYALTQPVRCNVVAMQIEPLHQE</sequence>
<dbReference type="SUPFAM" id="SSF51735">
    <property type="entry name" value="NAD(P)-binding Rossmann-fold domains"/>
    <property type="match status" value="1"/>
</dbReference>
<dbReference type="InterPro" id="IPR057326">
    <property type="entry name" value="KR_dom"/>
</dbReference>